<accession>A0ACB0IN15</accession>
<organism evidence="1 2">
    <name type="scientific">Trifolium pratense</name>
    <name type="common">Red clover</name>
    <dbReference type="NCBI Taxonomy" id="57577"/>
    <lineage>
        <taxon>Eukaryota</taxon>
        <taxon>Viridiplantae</taxon>
        <taxon>Streptophyta</taxon>
        <taxon>Embryophyta</taxon>
        <taxon>Tracheophyta</taxon>
        <taxon>Spermatophyta</taxon>
        <taxon>Magnoliopsida</taxon>
        <taxon>eudicotyledons</taxon>
        <taxon>Gunneridae</taxon>
        <taxon>Pentapetalae</taxon>
        <taxon>rosids</taxon>
        <taxon>fabids</taxon>
        <taxon>Fabales</taxon>
        <taxon>Fabaceae</taxon>
        <taxon>Papilionoideae</taxon>
        <taxon>50 kb inversion clade</taxon>
        <taxon>NPAAA clade</taxon>
        <taxon>Hologalegina</taxon>
        <taxon>IRL clade</taxon>
        <taxon>Trifolieae</taxon>
        <taxon>Trifolium</taxon>
    </lineage>
</organism>
<proteinExistence type="predicted"/>
<keyword evidence="2" id="KW-1185">Reference proteome</keyword>
<evidence type="ECO:0000313" key="1">
    <source>
        <dbReference type="EMBL" id="CAJ2632297.1"/>
    </source>
</evidence>
<name>A0ACB0IN15_TRIPR</name>
<reference evidence="1" key="1">
    <citation type="submission" date="2023-10" db="EMBL/GenBank/DDBJ databases">
        <authorList>
            <person name="Rodriguez Cubillos JULIANA M."/>
            <person name="De Vega J."/>
        </authorList>
    </citation>
    <scope>NUCLEOTIDE SEQUENCE</scope>
</reference>
<sequence>MAIVIFHNKIILFSLFSLLFFTFCSSHIIPKFPSSLIRPEQQLNSGSAKNGLYKTKYFTQILDHFNYNPQSYHKFQQRYLINDTYWGGAKKKAPIFVYTGNEGNIEWFTENTGFMFEKAPYFNALLVFIEHRFYGKSLPFGGNKKVAYANSSTLGYLSSTQALADYATLIIDLKKNLSATESPVVVFGGSYGGMLAAWFRIKYPHVAIGALASSAPILHFMDLVSPYVFSNTVTQDFRSESENCYKVIKGSWKLIEETAKKHGGLELLRKSFRICNNYMDANALEGWLQTAWIYTAMTDYPTPTNFLNPLPAYPVRKMCEAIDRSVTEKHSSSTFDKLYSAANIYYNYSGTSKCFDLNDNSDPHDLGGWQWQACTEMIMPLGSNKESIFPESKWSFNDRSASCKFFYNVLPRPNWITSEFGGHDIELVLKRSSGNIIFFNGLRDPWSGGGVLKNISKTIIAIVAKEGAHHVDLRYSTKEDPKWLKDIRKQELRPMESPHYRYREKETNQPSQVFFSLCVDGSYYRHDIYINNVHFVFSIVHYIHYLFMSCNNQTIITHPIMLPVPLISQCLYL</sequence>
<comment type="caution">
    <text evidence="1">The sequence shown here is derived from an EMBL/GenBank/DDBJ whole genome shotgun (WGS) entry which is preliminary data.</text>
</comment>
<protein>
    <submittedName>
        <fullName evidence="1">Uncharacterized protein</fullName>
    </submittedName>
</protein>
<evidence type="ECO:0000313" key="2">
    <source>
        <dbReference type="Proteomes" id="UP001177021"/>
    </source>
</evidence>
<gene>
    <name evidence="1" type="ORF">MILVUS5_LOCUS3634</name>
</gene>
<dbReference type="EMBL" id="CASHSV030000001">
    <property type="protein sequence ID" value="CAJ2632297.1"/>
    <property type="molecule type" value="Genomic_DNA"/>
</dbReference>
<dbReference type="Proteomes" id="UP001177021">
    <property type="component" value="Unassembled WGS sequence"/>
</dbReference>